<dbReference type="Proteomes" id="UP001582793">
    <property type="component" value="Unassembled WGS sequence"/>
</dbReference>
<name>A0ABV5CI80_9ACTN</name>
<dbReference type="RefSeq" id="WP_375732683.1">
    <property type="nucleotide sequence ID" value="NZ_JBCGDC010000002.1"/>
</dbReference>
<evidence type="ECO:0000256" key="2">
    <source>
        <dbReference type="ARBA" id="ARBA00022448"/>
    </source>
</evidence>
<comment type="caution">
    <text evidence="9">The sequence shown here is derived from an EMBL/GenBank/DDBJ whole genome shotgun (WGS) entry which is preliminary data.</text>
</comment>
<keyword evidence="2" id="KW-0813">Transport</keyword>
<keyword evidence="6 8" id="KW-0472">Membrane</keyword>
<keyword evidence="5 8" id="KW-1133">Transmembrane helix</keyword>
<dbReference type="Gene3D" id="1.10.3720.10">
    <property type="entry name" value="MetI-like"/>
    <property type="match status" value="1"/>
</dbReference>
<evidence type="ECO:0000256" key="8">
    <source>
        <dbReference type="SAM" id="Phobius"/>
    </source>
</evidence>
<sequence>MTSEQPFPAPPAHLSADPGRSAGPSRPVRTVVGLLLLLPALLALLWSYVLPSVSTLVKSFQRDPLIGTVEQVGGANYERILEMGFLGAFSFALGLALVPLLCALLVAPLLAVVADRAGRAARLVTRGLLALPLAGYAPVAVLVFWMMHRSDPRVLSESPRLTLIWIVGITSFGLVVGVAATFFLSALRGRRAGGRPGPAMLVTGAVLALGVVAAALQTYTVPALLTGGGPARRTATPVLDAMQNSLIRMDLGPGSAISTILLAVLGVLGLTTVGLLLITRARIEWDGWRDRPASPGIPPAPSGIPPERAGRPLFLVLLVVALVGFLAVTAYAVLFPWVRAAFSDGELPMGATSGGIFVNTWLPPLIGAVVSVTLAAVGGFAIGGLRPLGRWSEILLLLFAPWLFVGTGPLAIANYLRARDLDQIDSLIGLIPPGWVSIPALVAFTLLFRGLEPRWRAGGGFARTVLLPALPLLPLAVVVSWLISAQQLLWPWLIGQGPGSWTAGLVAQQVLYRRIATDDAALALVLPLPMMLLFLLVLVAAQITYLDRLAIRVGRR</sequence>
<dbReference type="InterPro" id="IPR035906">
    <property type="entry name" value="MetI-like_sf"/>
</dbReference>
<feature type="transmembrane region" description="Helical" evidence="8">
    <location>
        <begin position="520"/>
        <end position="546"/>
    </location>
</feature>
<feature type="transmembrane region" description="Helical" evidence="8">
    <location>
        <begin position="460"/>
        <end position="483"/>
    </location>
</feature>
<feature type="transmembrane region" description="Helical" evidence="8">
    <location>
        <begin position="427"/>
        <end position="448"/>
    </location>
</feature>
<dbReference type="PANTHER" id="PTHR30193:SF37">
    <property type="entry name" value="INNER MEMBRANE ABC TRANSPORTER PERMEASE PROTEIN YCJO"/>
    <property type="match status" value="1"/>
</dbReference>
<feature type="transmembrane region" description="Helical" evidence="8">
    <location>
        <begin position="30"/>
        <end position="49"/>
    </location>
</feature>
<feature type="transmembrane region" description="Helical" evidence="8">
    <location>
        <begin position="199"/>
        <end position="219"/>
    </location>
</feature>
<reference evidence="9 10" key="1">
    <citation type="submission" date="2024-04" db="EMBL/GenBank/DDBJ databases">
        <title>Polymorphospora sp. isolated from Baiyangdian Lake in Xiong'an New Area.</title>
        <authorList>
            <person name="Zhang X."/>
            <person name="Liu J."/>
        </authorList>
    </citation>
    <scope>NUCLEOTIDE SEQUENCE [LARGE SCALE GENOMIC DNA]</scope>
    <source>
        <strain evidence="9 10">2-325</strain>
    </source>
</reference>
<feature type="transmembrane region" description="Helical" evidence="8">
    <location>
        <begin position="394"/>
        <end position="415"/>
    </location>
</feature>
<evidence type="ECO:0000313" key="9">
    <source>
        <dbReference type="EMBL" id="MFB6391701.1"/>
    </source>
</evidence>
<evidence type="ECO:0000313" key="10">
    <source>
        <dbReference type="Proteomes" id="UP001582793"/>
    </source>
</evidence>
<accession>A0ABV5CI80</accession>
<proteinExistence type="predicted"/>
<feature type="transmembrane region" description="Helical" evidence="8">
    <location>
        <begin position="85"/>
        <end position="111"/>
    </location>
</feature>
<feature type="transmembrane region" description="Helical" evidence="8">
    <location>
        <begin position="313"/>
        <end position="338"/>
    </location>
</feature>
<feature type="transmembrane region" description="Helical" evidence="8">
    <location>
        <begin position="162"/>
        <end position="187"/>
    </location>
</feature>
<keyword evidence="4 8" id="KW-0812">Transmembrane</keyword>
<feature type="transmembrane region" description="Helical" evidence="8">
    <location>
        <begin position="256"/>
        <end position="279"/>
    </location>
</feature>
<dbReference type="InterPro" id="IPR051393">
    <property type="entry name" value="ABC_transporter_permease"/>
</dbReference>
<gene>
    <name evidence="9" type="ORF">AAFH96_01090</name>
</gene>
<feature type="transmembrane region" description="Helical" evidence="8">
    <location>
        <begin position="123"/>
        <end position="147"/>
    </location>
</feature>
<comment type="subcellular location">
    <subcellularLocation>
        <location evidence="1">Cell membrane</location>
        <topology evidence="1">Multi-pass membrane protein</topology>
    </subcellularLocation>
</comment>
<keyword evidence="10" id="KW-1185">Reference proteome</keyword>
<evidence type="ECO:0000256" key="6">
    <source>
        <dbReference type="ARBA" id="ARBA00023136"/>
    </source>
</evidence>
<feature type="transmembrane region" description="Helical" evidence="8">
    <location>
        <begin position="358"/>
        <end position="382"/>
    </location>
</feature>
<dbReference type="EMBL" id="JBCGDC010000002">
    <property type="protein sequence ID" value="MFB6391701.1"/>
    <property type="molecule type" value="Genomic_DNA"/>
</dbReference>
<evidence type="ECO:0000256" key="7">
    <source>
        <dbReference type="SAM" id="MobiDB-lite"/>
    </source>
</evidence>
<dbReference type="SUPFAM" id="SSF161098">
    <property type="entry name" value="MetI-like"/>
    <property type="match status" value="1"/>
</dbReference>
<evidence type="ECO:0000256" key="5">
    <source>
        <dbReference type="ARBA" id="ARBA00022989"/>
    </source>
</evidence>
<evidence type="ECO:0000256" key="3">
    <source>
        <dbReference type="ARBA" id="ARBA00022475"/>
    </source>
</evidence>
<organism evidence="9 10">
    <name type="scientific">Polymorphospora lycopeni</name>
    <dbReference type="NCBI Taxonomy" id="3140240"/>
    <lineage>
        <taxon>Bacteria</taxon>
        <taxon>Bacillati</taxon>
        <taxon>Actinomycetota</taxon>
        <taxon>Actinomycetes</taxon>
        <taxon>Micromonosporales</taxon>
        <taxon>Micromonosporaceae</taxon>
        <taxon>Polymorphospora</taxon>
    </lineage>
</organism>
<evidence type="ECO:0000256" key="4">
    <source>
        <dbReference type="ARBA" id="ARBA00022692"/>
    </source>
</evidence>
<protein>
    <submittedName>
        <fullName evidence="9">Sugar ABC transporter permease</fullName>
    </submittedName>
</protein>
<dbReference type="PANTHER" id="PTHR30193">
    <property type="entry name" value="ABC TRANSPORTER PERMEASE PROTEIN"/>
    <property type="match status" value="1"/>
</dbReference>
<evidence type="ECO:0000256" key="1">
    <source>
        <dbReference type="ARBA" id="ARBA00004651"/>
    </source>
</evidence>
<feature type="region of interest" description="Disordered" evidence="7">
    <location>
        <begin position="1"/>
        <end position="23"/>
    </location>
</feature>
<keyword evidence="3" id="KW-1003">Cell membrane</keyword>